<keyword evidence="2" id="KW-1133">Transmembrane helix</keyword>
<reference evidence="4 5" key="1">
    <citation type="submission" date="2019-09" db="EMBL/GenBank/DDBJ databases">
        <title>Bifidobacterium canis sp. nov., isolated from the digestive tract of German Shepherd dog puppy.</title>
        <authorList>
            <person name="Bunesova V."/>
        </authorList>
    </citation>
    <scope>NUCLEOTIDE SEQUENCE [LARGE SCALE GENOMIC DNA]</scope>
    <source>
        <strain evidence="4 5">GSD1FS</strain>
    </source>
</reference>
<feature type="transmembrane region" description="Helical" evidence="2">
    <location>
        <begin position="290"/>
        <end position="307"/>
    </location>
</feature>
<dbReference type="Gene3D" id="1.20.144.10">
    <property type="entry name" value="Phosphatidic acid phosphatase type 2/haloperoxidase"/>
    <property type="match status" value="1"/>
</dbReference>
<evidence type="ECO:0000259" key="3">
    <source>
        <dbReference type="Pfam" id="PF01569"/>
    </source>
</evidence>
<feature type="region of interest" description="Disordered" evidence="1">
    <location>
        <begin position="1"/>
        <end position="47"/>
    </location>
</feature>
<feature type="domain" description="Phosphatidic acid phosphatase type 2/haloperoxidase" evidence="3">
    <location>
        <begin position="208"/>
        <end position="310"/>
    </location>
</feature>
<gene>
    <name evidence="4" type="ORF">GSD1FS_0806</name>
</gene>
<keyword evidence="5" id="KW-1185">Reference proteome</keyword>
<dbReference type="InterPro" id="IPR036938">
    <property type="entry name" value="PAP2/HPO_sf"/>
</dbReference>
<comment type="caution">
    <text evidence="4">The sequence shown here is derived from an EMBL/GenBank/DDBJ whole genome shotgun (WGS) entry which is preliminary data.</text>
</comment>
<name>A0A7K1J4K7_9BIFI</name>
<evidence type="ECO:0000313" key="5">
    <source>
        <dbReference type="Proteomes" id="UP000487882"/>
    </source>
</evidence>
<feature type="transmembrane region" description="Helical" evidence="2">
    <location>
        <begin position="197"/>
        <end position="217"/>
    </location>
</feature>
<feature type="transmembrane region" description="Helical" evidence="2">
    <location>
        <begin position="360"/>
        <end position="387"/>
    </location>
</feature>
<dbReference type="Pfam" id="PF01569">
    <property type="entry name" value="PAP2"/>
    <property type="match status" value="1"/>
</dbReference>
<keyword evidence="2" id="KW-0472">Membrane</keyword>
<dbReference type="InterPro" id="IPR000326">
    <property type="entry name" value="PAP2/HPO"/>
</dbReference>
<dbReference type="AlphaFoldDB" id="A0A7K1J4K7"/>
<evidence type="ECO:0000256" key="2">
    <source>
        <dbReference type="SAM" id="Phobius"/>
    </source>
</evidence>
<feature type="transmembrane region" description="Helical" evidence="2">
    <location>
        <begin position="170"/>
        <end position="190"/>
    </location>
</feature>
<dbReference type="SUPFAM" id="SSF48317">
    <property type="entry name" value="Acid phosphatase/Vanadium-dependent haloperoxidase"/>
    <property type="match status" value="1"/>
</dbReference>
<organism evidence="4 5">
    <name type="scientific">Bifidobacterium canis</name>
    <dbReference type="NCBI Taxonomy" id="2610880"/>
    <lineage>
        <taxon>Bacteria</taxon>
        <taxon>Bacillati</taxon>
        <taxon>Actinomycetota</taxon>
        <taxon>Actinomycetes</taxon>
        <taxon>Bifidobacteriales</taxon>
        <taxon>Bifidobacteriaceae</taxon>
        <taxon>Bifidobacterium</taxon>
    </lineage>
</organism>
<evidence type="ECO:0000256" key="1">
    <source>
        <dbReference type="SAM" id="MobiDB-lite"/>
    </source>
</evidence>
<accession>A0A7K1J4K7</accession>
<dbReference type="Proteomes" id="UP000487882">
    <property type="component" value="Unassembled WGS sequence"/>
</dbReference>
<sequence length="410" mass="44146">MFCSMSEQDESKNRNGAPDPATHTAEQTQWSVLESNQQTSRHEATPEELRATFTAEQLDGFIPLAESERREQQARQAQQARGKGRRASLADTDLSADIDAGLAKLDPLMIHPRMSSRVLCGIFAVVFALLAFASYWFGVQTTSGQGYEALVIDNFANTVPQWLLDYNLGLTNSTVVVAVSLTFGAVAIIVALIRRRWWLAGQLVVFAAVSYGLARLLKTVLPRPYLMEIRSSTVNSAPSGHTMLAIVAGIMLICAVPHAFRALCAIIATVYSTLVGTLVIVDRWHRPCDVLMSVFLAGALAALMLLFTRTSGMDKPGNRVSSPTVQIAASVLITLGVCGSAYAAYIVWQIYSGLQYMSSWSVSGACMSTGVLVIAINALVCGVILALRQLTASPLSRLGQIGAPPAPPRK</sequence>
<dbReference type="EMBL" id="WNLP01000002">
    <property type="protein sequence ID" value="MUH59481.1"/>
    <property type="molecule type" value="Genomic_DNA"/>
</dbReference>
<feature type="compositionally biased region" description="Polar residues" evidence="1">
    <location>
        <begin position="24"/>
        <end position="39"/>
    </location>
</feature>
<feature type="region of interest" description="Disordered" evidence="1">
    <location>
        <begin position="68"/>
        <end position="88"/>
    </location>
</feature>
<evidence type="ECO:0000313" key="4">
    <source>
        <dbReference type="EMBL" id="MUH59481.1"/>
    </source>
</evidence>
<feature type="transmembrane region" description="Helical" evidence="2">
    <location>
        <begin position="327"/>
        <end position="348"/>
    </location>
</feature>
<feature type="transmembrane region" description="Helical" evidence="2">
    <location>
        <begin position="237"/>
        <end position="256"/>
    </location>
</feature>
<feature type="transmembrane region" description="Helical" evidence="2">
    <location>
        <begin position="118"/>
        <end position="137"/>
    </location>
</feature>
<protein>
    <submittedName>
        <fullName evidence="4">Prepilin peptidase</fullName>
    </submittedName>
</protein>
<proteinExistence type="predicted"/>
<keyword evidence="2" id="KW-0812">Transmembrane</keyword>
<feature type="transmembrane region" description="Helical" evidence="2">
    <location>
        <begin position="263"/>
        <end position="284"/>
    </location>
</feature>